<dbReference type="Proteomes" id="UP001064933">
    <property type="component" value="Chromosome"/>
</dbReference>
<reference evidence="1" key="1">
    <citation type="submission" date="2022-10" db="EMBL/GenBank/DDBJ databases">
        <title>Characterization and whole genome sequencing of a new Roseateles species, isolated from fresh water.</title>
        <authorList>
            <person name="Guliayeva D.Y."/>
            <person name="Akhremchuk A.E."/>
            <person name="Sikolenko M.A."/>
            <person name="Valentovich L.N."/>
            <person name="Sidarenka A.V."/>
        </authorList>
    </citation>
    <scope>NUCLEOTIDE SEQUENCE</scope>
    <source>
        <strain evidence="1">BIM B-1768</strain>
    </source>
</reference>
<protein>
    <submittedName>
        <fullName evidence="1">Uncharacterized protein</fullName>
    </submittedName>
</protein>
<keyword evidence="2" id="KW-1185">Reference proteome</keyword>
<accession>A0ABY6AVA7</accession>
<evidence type="ECO:0000313" key="1">
    <source>
        <dbReference type="EMBL" id="UXH76243.1"/>
    </source>
</evidence>
<name>A0ABY6AVA7_9BURK</name>
<proteinExistence type="predicted"/>
<dbReference type="RefSeq" id="WP_261755976.1">
    <property type="nucleotide sequence ID" value="NZ_CP104562.2"/>
</dbReference>
<dbReference type="EMBL" id="CP104562">
    <property type="protein sequence ID" value="UXH76243.1"/>
    <property type="molecule type" value="Genomic_DNA"/>
</dbReference>
<gene>
    <name evidence="1" type="ORF">N4261_14315</name>
</gene>
<organism evidence="1 2">
    <name type="scientific">Roseateles amylovorans</name>
    <dbReference type="NCBI Taxonomy" id="2978473"/>
    <lineage>
        <taxon>Bacteria</taxon>
        <taxon>Pseudomonadati</taxon>
        <taxon>Pseudomonadota</taxon>
        <taxon>Betaproteobacteria</taxon>
        <taxon>Burkholderiales</taxon>
        <taxon>Sphaerotilaceae</taxon>
        <taxon>Roseateles</taxon>
    </lineage>
</organism>
<sequence>MPAPSSHSARARSTAPQPLQGCRLGLVCGSGESDCAQLFLDVAQAMGAEVALLRTTDVVMTSDAQTDKLGHLLAQLYDAIECQDLPALVVRRLAQAASIPVFDNLAGAQGAIPSGRETDVDGEGAVASPRESALDEVDNVARRSERLRLALLRALARSDTA</sequence>
<evidence type="ECO:0000313" key="2">
    <source>
        <dbReference type="Proteomes" id="UP001064933"/>
    </source>
</evidence>